<feature type="transmembrane region" description="Helical" evidence="2">
    <location>
        <begin position="14"/>
        <end position="36"/>
    </location>
</feature>
<feature type="coiled-coil region" evidence="1">
    <location>
        <begin position="39"/>
        <end position="177"/>
    </location>
</feature>
<keyword evidence="2" id="KW-0472">Membrane</keyword>
<keyword evidence="2" id="KW-0812">Transmembrane</keyword>
<dbReference type="Proteomes" id="UP000823847">
    <property type="component" value="Unassembled WGS sequence"/>
</dbReference>
<dbReference type="AlphaFoldDB" id="A0A9D1XSY1"/>
<sequence>MDTEKKENKEIKKLSLLIAAIIVLVLLIAGAGYYIYHQKKEMGNLVEAFNLEKESLEDEFNELSLQYEGYKFSVGNDSLVALLSTEQAKVQRLLEELRTVKATNAKEISRLKKELNTLRKIMRNYVVQIDSLNRENEQLKVEKKEAVRKYQQATTQAATLKKEKEKLTERVTLASRLDATDITVTPVNARGKKAKRIKRMQRFVVSFKIAKNITAPVGEKYIYVRLMKPDDDILVKSRADVFEFEGKEINYSMKKLIEYEGEEVQVVLYWDIEEFLSPGTYRADIFADGNLIGRKNFTLED</sequence>
<keyword evidence="2" id="KW-1133">Transmembrane helix</keyword>
<evidence type="ECO:0000313" key="3">
    <source>
        <dbReference type="EMBL" id="HIX86895.1"/>
    </source>
</evidence>
<gene>
    <name evidence="3" type="ORF">H9848_09870</name>
</gene>
<dbReference type="EMBL" id="DXEN01000073">
    <property type="protein sequence ID" value="HIX86895.1"/>
    <property type="molecule type" value="Genomic_DNA"/>
</dbReference>
<reference evidence="3" key="1">
    <citation type="journal article" date="2021" name="PeerJ">
        <title>Extensive microbial diversity within the chicken gut microbiome revealed by metagenomics and culture.</title>
        <authorList>
            <person name="Gilroy R."/>
            <person name="Ravi A."/>
            <person name="Getino M."/>
            <person name="Pursley I."/>
            <person name="Horton D.L."/>
            <person name="Alikhan N.F."/>
            <person name="Baker D."/>
            <person name="Gharbi K."/>
            <person name="Hall N."/>
            <person name="Watson M."/>
            <person name="Adriaenssens E.M."/>
            <person name="Foster-Nyarko E."/>
            <person name="Jarju S."/>
            <person name="Secka A."/>
            <person name="Antonio M."/>
            <person name="Oren A."/>
            <person name="Chaudhuri R.R."/>
            <person name="La Ragione R."/>
            <person name="Hildebrand F."/>
            <person name="Pallen M.J."/>
        </authorList>
    </citation>
    <scope>NUCLEOTIDE SEQUENCE</scope>
    <source>
        <strain evidence="3">ChiHecec2B26-12326</strain>
    </source>
</reference>
<comment type="caution">
    <text evidence="3">The sequence shown here is derived from an EMBL/GenBank/DDBJ whole genome shotgun (WGS) entry which is preliminary data.</text>
</comment>
<evidence type="ECO:0000313" key="4">
    <source>
        <dbReference type="Proteomes" id="UP000823847"/>
    </source>
</evidence>
<organism evidence="3 4">
    <name type="scientific">Candidatus Parabacteroides intestinigallinarum</name>
    <dbReference type="NCBI Taxonomy" id="2838722"/>
    <lineage>
        <taxon>Bacteria</taxon>
        <taxon>Pseudomonadati</taxon>
        <taxon>Bacteroidota</taxon>
        <taxon>Bacteroidia</taxon>
        <taxon>Bacteroidales</taxon>
        <taxon>Tannerellaceae</taxon>
        <taxon>Parabacteroides</taxon>
    </lineage>
</organism>
<accession>A0A9D1XSY1</accession>
<name>A0A9D1XSY1_9BACT</name>
<keyword evidence="1" id="KW-0175">Coiled coil</keyword>
<protein>
    <submittedName>
        <fullName evidence="3">Uncharacterized protein</fullName>
    </submittedName>
</protein>
<evidence type="ECO:0000256" key="2">
    <source>
        <dbReference type="SAM" id="Phobius"/>
    </source>
</evidence>
<evidence type="ECO:0000256" key="1">
    <source>
        <dbReference type="SAM" id="Coils"/>
    </source>
</evidence>
<proteinExistence type="predicted"/>
<reference evidence="3" key="2">
    <citation type="submission" date="2021-04" db="EMBL/GenBank/DDBJ databases">
        <authorList>
            <person name="Gilroy R."/>
        </authorList>
    </citation>
    <scope>NUCLEOTIDE SEQUENCE</scope>
    <source>
        <strain evidence="3">ChiHecec2B26-12326</strain>
    </source>
</reference>